<sequence>MKPLQTSNANEAIMSDYQESKDLCLVPCHVTFVSRNKVKFYREFDLEQYSNVIPYLEKEALLTISKLKTSLLFGKGIIEKVTWDIDTSEQIIYFDIILASGAFHTSFVELLGYLSTVFMDS</sequence>
<keyword evidence="2" id="KW-1185">Reference proteome</keyword>
<dbReference type="EMBL" id="CP003629">
    <property type="protein sequence ID" value="AFQ44013.1"/>
    <property type="molecule type" value="Genomic_DNA"/>
</dbReference>
<accession>J7IY35</accession>
<dbReference type="RefSeq" id="WP_014902927.1">
    <property type="nucleotide sequence ID" value="NC_018515.1"/>
</dbReference>
<gene>
    <name evidence="1" type="ordered locus">Desmer_2073</name>
</gene>
<name>J7IY35_DESMD</name>
<organism evidence="1 2">
    <name type="scientific">Desulfosporosinus meridiei (strain ATCC BAA-275 / DSM 13257 / KCTC 12902 / NCIMB 13706 / S10)</name>
    <dbReference type="NCBI Taxonomy" id="768704"/>
    <lineage>
        <taxon>Bacteria</taxon>
        <taxon>Bacillati</taxon>
        <taxon>Bacillota</taxon>
        <taxon>Clostridia</taxon>
        <taxon>Eubacteriales</taxon>
        <taxon>Desulfitobacteriaceae</taxon>
        <taxon>Desulfosporosinus</taxon>
    </lineage>
</organism>
<dbReference type="Proteomes" id="UP000005262">
    <property type="component" value="Chromosome"/>
</dbReference>
<dbReference type="KEGG" id="dmi:Desmer_2073"/>
<evidence type="ECO:0000313" key="1">
    <source>
        <dbReference type="EMBL" id="AFQ44013.1"/>
    </source>
</evidence>
<reference evidence="2" key="2">
    <citation type="submission" date="2012-08" db="EMBL/GenBank/DDBJ databases">
        <title>Finished genome of Desulfosporosinus meridiei DSM 13257.</title>
        <authorList>
            <person name="Huntemann M."/>
            <person name="Wei C.-L."/>
            <person name="Han J."/>
            <person name="Detter J.C."/>
            <person name="Han C."/>
            <person name="Davenport K."/>
            <person name="Daligault H."/>
            <person name="Erkkila T."/>
            <person name="Gu W."/>
            <person name="Munk A.C.C."/>
            <person name="Teshima H."/>
            <person name="Xu Y."/>
            <person name="Chain P."/>
            <person name="Tapia R."/>
            <person name="Chen A."/>
            <person name="Krypides N."/>
            <person name="Mavromatis K."/>
            <person name="Markowitz V."/>
            <person name="Szeto E."/>
            <person name="Ivanova N."/>
            <person name="Mikhailova N."/>
            <person name="Ovchinnikova G."/>
            <person name="Pagani I."/>
            <person name="Pati A."/>
            <person name="Goodwin L."/>
            <person name="Peters L."/>
            <person name="Pitluck S."/>
            <person name="Woyke T."/>
            <person name="Pester M."/>
            <person name="Spring S."/>
            <person name="Ollivier B."/>
            <person name="Rattei T."/>
            <person name="Klenk H.-P."/>
            <person name="Wagner M."/>
            <person name="Loy A."/>
        </authorList>
    </citation>
    <scope>NUCLEOTIDE SEQUENCE [LARGE SCALE GENOMIC DNA]</scope>
    <source>
        <strain evidence="2">ATCC BAA-275 / DSM 13257 / NCIMB 13706 / S10</strain>
    </source>
</reference>
<reference evidence="1 2" key="1">
    <citation type="journal article" date="2012" name="J. Bacteriol.">
        <title>Complete genome sequences of Desulfosporosinus orientis DSM765T, Desulfosporosinus youngiae DSM17734T, Desulfosporosinus meridiei DSM13257T, and Desulfosporosinus acidiphilus DSM22704T.</title>
        <authorList>
            <person name="Pester M."/>
            <person name="Brambilla E."/>
            <person name="Alazard D."/>
            <person name="Rattei T."/>
            <person name="Weinmaier T."/>
            <person name="Han J."/>
            <person name="Lucas S."/>
            <person name="Lapidus A."/>
            <person name="Cheng J.F."/>
            <person name="Goodwin L."/>
            <person name="Pitluck S."/>
            <person name="Peters L."/>
            <person name="Ovchinnikova G."/>
            <person name="Teshima H."/>
            <person name="Detter J.C."/>
            <person name="Han C.S."/>
            <person name="Tapia R."/>
            <person name="Land M.L."/>
            <person name="Hauser L."/>
            <person name="Kyrpides N.C."/>
            <person name="Ivanova N.N."/>
            <person name="Pagani I."/>
            <person name="Huntmann M."/>
            <person name="Wei C.L."/>
            <person name="Davenport K.W."/>
            <person name="Daligault H."/>
            <person name="Chain P.S."/>
            <person name="Chen A."/>
            <person name="Mavromatis K."/>
            <person name="Markowitz V."/>
            <person name="Szeto E."/>
            <person name="Mikhailova N."/>
            <person name="Pati A."/>
            <person name="Wagner M."/>
            <person name="Woyke T."/>
            <person name="Ollivier B."/>
            <person name="Klenk H.P."/>
            <person name="Spring S."/>
            <person name="Loy A."/>
        </authorList>
    </citation>
    <scope>NUCLEOTIDE SEQUENCE [LARGE SCALE GENOMIC DNA]</scope>
    <source>
        <strain evidence="2">ATCC BAA-275 / DSM 13257 / NCIMB 13706 / S10</strain>
    </source>
</reference>
<dbReference type="AlphaFoldDB" id="J7IY35"/>
<proteinExistence type="predicted"/>
<protein>
    <submittedName>
        <fullName evidence="1">Uncharacterized protein</fullName>
    </submittedName>
</protein>
<dbReference type="OrthoDB" id="1797677at2"/>
<evidence type="ECO:0000313" key="2">
    <source>
        <dbReference type="Proteomes" id="UP000005262"/>
    </source>
</evidence>
<dbReference type="HOGENOM" id="CLU_2023043_0_0_9"/>